<feature type="domain" description="Tle cognate immunity protein 4 C-terminal" evidence="2">
    <location>
        <begin position="194"/>
        <end position="234"/>
    </location>
</feature>
<dbReference type="STRING" id="1121279.SAMN02745887_03761"/>
<name>A0A1K2HRY5_9NEIS</name>
<dbReference type="InterPro" id="IPR041290">
    <property type="entry name" value="Tli4_C"/>
</dbReference>
<keyword evidence="4" id="KW-1185">Reference proteome</keyword>
<evidence type="ECO:0000313" key="4">
    <source>
        <dbReference type="Proteomes" id="UP000186513"/>
    </source>
</evidence>
<evidence type="ECO:0000259" key="2">
    <source>
        <dbReference type="Pfam" id="PF18426"/>
    </source>
</evidence>
<dbReference type="Proteomes" id="UP000186513">
    <property type="component" value="Unassembled WGS sequence"/>
</dbReference>
<proteinExistence type="predicted"/>
<feature type="non-terminal residue" evidence="3">
    <location>
        <position position="290"/>
    </location>
</feature>
<accession>A0A1K2HRY5</accession>
<sequence length="290" mass="32222">MILITKMGGPATLLGLIVVFTATACAQGMPDITDSWATDCVGRMQINLPGNADVAAMPPQDFIKEFEIGSNQQIYRLPSGERASRSSSDYAGRLLISLPLSQSDRAKVWVEAAARRMRNQTYLNQHGKPFFKGEYVEASRLAWHGADFYTAVLSVGDSAIFWEAEGAAEKQGLRIKRYQTILSGLKPRPPMTSPAEPGVCLPYAFIRDDDDQPFRSIGIVYQLRDHPDITVFLQDRSAEVVSPSSERRPETYTPSYKLNDFWAPFGRDGGSYRSVWFPPGRNINLAGYEG</sequence>
<dbReference type="RefSeq" id="WP_217651516.1">
    <property type="nucleotide sequence ID" value="NZ_FPKR01000022.1"/>
</dbReference>
<evidence type="ECO:0000313" key="3">
    <source>
        <dbReference type="EMBL" id="SFZ79572.1"/>
    </source>
</evidence>
<reference evidence="3 4" key="1">
    <citation type="submission" date="2016-11" db="EMBL/GenBank/DDBJ databases">
        <authorList>
            <person name="Jaros S."/>
            <person name="Januszkiewicz K."/>
            <person name="Wedrychowicz H."/>
        </authorList>
    </citation>
    <scope>NUCLEOTIDE SEQUENCE [LARGE SCALE GENOMIC DNA]</scope>
    <source>
        <strain evidence="3 4">DSM 18899</strain>
    </source>
</reference>
<feature type="signal peptide" evidence="1">
    <location>
        <begin position="1"/>
        <end position="26"/>
    </location>
</feature>
<organism evidence="3 4">
    <name type="scientific">Chitinimonas taiwanensis DSM 18899</name>
    <dbReference type="NCBI Taxonomy" id="1121279"/>
    <lineage>
        <taxon>Bacteria</taxon>
        <taxon>Pseudomonadati</taxon>
        <taxon>Pseudomonadota</taxon>
        <taxon>Betaproteobacteria</taxon>
        <taxon>Neisseriales</taxon>
        <taxon>Chitinibacteraceae</taxon>
        <taxon>Chitinimonas</taxon>
    </lineage>
</organism>
<keyword evidence="1" id="KW-0732">Signal</keyword>
<feature type="chain" id="PRO_5011956045" description="Tle cognate immunity protein 4 C-terminal domain-containing protein" evidence="1">
    <location>
        <begin position="27"/>
        <end position="290"/>
    </location>
</feature>
<dbReference type="PROSITE" id="PS51257">
    <property type="entry name" value="PROKAR_LIPOPROTEIN"/>
    <property type="match status" value="1"/>
</dbReference>
<dbReference type="AlphaFoldDB" id="A0A1K2HRY5"/>
<dbReference type="EMBL" id="FPKR01000022">
    <property type="protein sequence ID" value="SFZ79572.1"/>
    <property type="molecule type" value="Genomic_DNA"/>
</dbReference>
<evidence type="ECO:0000256" key="1">
    <source>
        <dbReference type="SAM" id="SignalP"/>
    </source>
</evidence>
<dbReference type="Pfam" id="PF18426">
    <property type="entry name" value="Tli4_C"/>
    <property type="match status" value="1"/>
</dbReference>
<protein>
    <recommendedName>
        <fullName evidence="2">Tle cognate immunity protein 4 C-terminal domain-containing protein</fullName>
    </recommendedName>
</protein>
<gene>
    <name evidence="3" type="ORF">SAMN02745887_03761</name>
</gene>